<proteinExistence type="predicted"/>
<protein>
    <submittedName>
        <fullName evidence="1">Uncharacterized protein</fullName>
    </submittedName>
</protein>
<comment type="caution">
    <text evidence="1">The sequence shown here is derived from an EMBL/GenBank/DDBJ whole genome shotgun (WGS) entry which is preliminary data.</text>
</comment>
<dbReference type="RefSeq" id="WP_185053123.1">
    <property type="nucleotide sequence ID" value="NZ_BAABIX010000036.1"/>
</dbReference>
<dbReference type="EMBL" id="JACHGN010000013">
    <property type="protein sequence ID" value="MBB5136213.1"/>
    <property type="molecule type" value="Genomic_DNA"/>
</dbReference>
<reference evidence="1 2" key="1">
    <citation type="submission" date="2020-08" db="EMBL/GenBank/DDBJ databases">
        <title>Genomic Encyclopedia of Type Strains, Phase IV (KMG-IV): sequencing the most valuable type-strain genomes for metagenomic binning, comparative biology and taxonomic classification.</title>
        <authorList>
            <person name="Goeker M."/>
        </authorList>
    </citation>
    <scope>NUCLEOTIDE SEQUENCE [LARGE SCALE GENOMIC DNA]</scope>
    <source>
        <strain evidence="1 2">DSM 45615</strain>
    </source>
</reference>
<accession>A0A840PE49</accession>
<evidence type="ECO:0000313" key="2">
    <source>
        <dbReference type="Proteomes" id="UP000578449"/>
    </source>
</evidence>
<sequence>MILAAVAANSESLAFHAYHALIRPALRDAACGPLRRARHNGRTCSGTDRGRLCDDCEENVDDHLLAKFTMVRKALDGDIPRTSTGTVVREVQVIVDWLTAPEAATTSLHEASRLIRQRPSSAEPAGVRAARAQLVHHPLQNLEARVRRAEAVAMGASARPERDLIQSAWAEPLRADPTAFALLLDAVTRLRWGGCDPYAISPDLLTRLNLDPAAAHQKLRGALAALLELRPDFYRANVILHMEQGQYCQDLVTVVSPESLFTQAETRAEARRDLAHLLAHDPRSNGHGIYRTLLGHISSPTPPGAADLVSWTAYELLIPDDAAYDLIGRLVHLTVAADSDWVADRCNT</sequence>
<name>A0A840PE49_9ACTN</name>
<gene>
    <name evidence="1" type="ORF">HNP84_005957</name>
</gene>
<dbReference type="AlphaFoldDB" id="A0A840PE49"/>
<dbReference type="Proteomes" id="UP000578449">
    <property type="component" value="Unassembled WGS sequence"/>
</dbReference>
<evidence type="ECO:0000313" key="1">
    <source>
        <dbReference type="EMBL" id="MBB5136213.1"/>
    </source>
</evidence>
<keyword evidence="2" id="KW-1185">Reference proteome</keyword>
<organism evidence="1 2">
    <name type="scientific">Thermocatellispora tengchongensis</name>
    <dbReference type="NCBI Taxonomy" id="1073253"/>
    <lineage>
        <taxon>Bacteria</taxon>
        <taxon>Bacillati</taxon>
        <taxon>Actinomycetota</taxon>
        <taxon>Actinomycetes</taxon>
        <taxon>Streptosporangiales</taxon>
        <taxon>Streptosporangiaceae</taxon>
        <taxon>Thermocatellispora</taxon>
    </lineage>
</organism>